<organism evidence="2 4">
    <name type="scientific">Streptococcus equinus JB1</name>
    <dbReference type="NCBI Taxonomy" id="1294274"/>
    <lineage>
        <taxon>Bacteria</taxon>
        <taxon>Bacillati</taxon>
        <taxon>Bacillota</taxon>
        <taxon>Bacilli</taxon>
        <taxon>Lactobacillales</taxon>
        <taxon>Streptococcaceae</taxon>
        <taxon>Streptococcus</taxon>
    </lineage>
</organism>
<dbReference type="InterPro" id="IPR029052">
    <property type="entry name" value="Metallo-depent_PP-like"/>
</dbReference>
<evidence type="ECO:0000313" key="5">
    <source>
        <dbReference type="Proteomes" id="UP000182793"/>
    </source>
</evidence>
<dbReference type="EMBL" id="AUZH01000042">
    <property type="protein sequence ID" value="KFN85322.1"/>
    <property type="molecule type" value="Genomic_DNA"/>
</dbReference>
<dbReference type="InterPro" id="IPR004843">
    <property type="entry name" value="Calcineurin-like_PHP"/>
</dbReference>
<dbReference type="GO" id="GO:0016791">
    <property type="term" value="F:phosphatase activity"/>
    <property type="evidence" value="ECO:0007669"/>
    <property type="project" value="TreeGrafter"/>
</dbReference>
<dbReference type="AlphaFoldDB" id="A0A091BNJ4"/>
<proteinExistence type="predicted"/>
<dbReference type="Pfam" id="PF00149">
    <property type="entry name" value="Metallophos"/>
    <property type="match status" value="1"/>
</dbReference>
<reference evidence="3 5" key="2">
    <citation type="submission" date="2016-10" db="EMBL/GenBank/DDBJ databases">
        <authorList>
            <person name="Varghese N."/>
            <person name="Submissions S."/>
        </authorList>
    </citation>
    <scope>NUCLEOTIDE SEQUENCE [LARGE SCALE GENOMIC DNA]</scope>
    <source>
        <strain evidence="3 5">JB1</strain>
    </source>
</reference>
<name>A0A091BNJ4_STREI</name>
<dbReference type="InterPro" id="IPR050126">
    <property type="entry name" value="Ap4A_hydrolase"/>
</dbReference>
<dbReference type="SUPFAM" id="SSF56300">
    <property type="entry name" value="Metallo-dependent phosphatases"/>
    <property type="match status" value="1"/>
</dbReference>
<accession>A0A091BNJ4</accession>
<keyword evidence="5" id="KW-1185">Reference proteome</keyword>
<dbReference type="EMBL" id="FOTG01000017">
    <property type="protein sequence ID" value="SFL48652.1"/>
    <property type="molecule type" value="Genomic_DNA"/>
</dbReference>
<comment type="caution">
    <text evidence="2">The sequence shown here is derived from an EMBL/GenBank/DDBJ whole genome shotgun (WGS) entry which is preliminary data.</text>
</comment>
<dbReference type="PANTHER" id="PTHR42850">
    <property type="entry name" value="METALLOPHOSPHOESTERASE"/>
    <property type="match status" value="1"/>
</dbReference>
<reference evidence="2 4" key="1">
    <citation type="journal article" date="2014" name="Genome Announc.">
        <title>Draft Genome Sequences of Streptococcus bovis Strains ATCC 33317 and JB1.</title>
        <authorList>
            <person name="Benahmed F.H."/>
            <person name="Gopinath G.R."/>
            <person name="Harbottle H."/>
            <person name="Cotta M.A."/>
            <person name="Luo Y."/>
            <person name="Henderson C."/>
            <person name="Teri P."/>
            <person name="Soppet D."/>
            <person name="Rasmussen M."/>
            <person name="Whitehead T.R."/>
            <person name="Davidson M."/>
        </authorList>
    </citation>
    <scope>NUCLEOTIDE SEQUENCE [LARGE SCALE GENOMIC DNA]</scope>
    <source>
        <strain evidence="2 4">JB1</strain>
    </source>
</reference>
<dbReference type="PANTHER" id="PTHR42850:SF4">
    <property type="entry name" value="ZINC-DEPENDENT ENDOPOLYPHOSPHATASE"/>
    <property type="match status" value="1"/>
</dbReference>
<dbReference type="GO" id="GO:0008803">
    <property type="term" value="F:bis(5'-nucleosyl)-tetraphosphatase (symmetrical) activity"/>
    <property type="evidence" value="ECO:0007669"/>
    <property type="project" value="TreeGrafter"/>
</dbReference>
<dbReference type="GO" id="GO:0110154">
    <property type="term" value="P:RNA decapping"/>
    <property type="evidence" value="ECO:0007669"/>
    <property type="project" value="TreeGrafter"/>
</dbReference>
<evidence type="ECO:0000313" key="3">
    <source>
        <dbReference type="EMBL" id="SFL48652.1"/>
    </source>
</evidence>
<sequence>MSKIYAMSDIHGHYDEFIESLSKVDLSDADNRLILLGDYIDGGSQSFQVISKIIELEKKFPDQVITLLGNHEEYFSEWLFEEDGGSKYTSYDTIISFIGQNKRKNIVDTVVSDFSISDEECLVQINKKIRDCVTSEYPAIVDWFRNKYYNSERFYETDNQIFVHAGVDEELGENWKLYSNPDIFTNKFPASIGYFYKDIISGHIASSEVANDPSYLGKIYHDQKSHYFIDGCVGKSHIIPVLCYNTVTQSYNY</sequence>
<feature type="domain" description="Calcineurin-like phosphoesterase" evidence="1">
    <location>
        <begin position="3"/>
        <end position="164"/>
    </location>
</feature>
<dbReference type="Proteomes" id="UP000182793">
    <property type="component" value="Unassembled WGS sequence"/>
</dbReference>
<evidence type="ECO:0000313" key="2">
    <source>
        <dbReference type="EMBL" id="KFN85322.1"/>
    </source>
</evidence>
<dbReference type="Gene3D" id="3.60.21.10">
    <property type="match status" value="1"/>
</dbReference>
<gene>
    <name evidence="2" type="ORF">H702_10185</name>
    <name evidence="3" type="ORF">SAMN02910290_01983</name>
</gene>
<dbReference type="GO" id="GO:0005737">
    <property type="term" value="C:cytoplasm"/>
    <property type="evidence" value="ECO:0007669"/>
    <property type="project" value="TreeGrafter"/>
</dbReference>
<evidence type="ECO:0000313" key="4">
    <source>
        <dbReference type="Proteomes" id="UP000029382"/>
    </source>
</evidence>
<evidence type="ECO:0000259" key="1">
    <source>
        <dbReference type="Pfam" id="PF00149"/>
    </source>
</evidence>
<protein>
    <submittedName>
        <fullName evidence="2">Ser/Thr protein phosphatase</fullName>
    </submittedName>
    <submittedName>
        <fullName evidence="3">Serine/threonine protein phosphatase 1</fullName>
    </submittedName>
</protein>
<dbReference type="Proteomes" id="UP000029382">
    <property type="component" value="Unassembled WGS sequence"/>
</dbReference>
<dbReference type="RefSeq" id="WP_000036897.1">
    <property type="nucleotide sequence ID" value="NZ_AUZH01000042.1"/>
</dbReference>